<keyword evidence="2" id="KW-0479">Metal-binding</keyword>
<evidence type="ECO:0000313" key="10">
    <source>
        <dbReference type="Proteomes" id="UP000184499"/>
    </source>
</evidence>
<dbReference type="Pfam" id="PF00394">
    <property type="entry name" value="Cu-oxidase"/>
    <property type="match status" value="1"/>
</dbReference>
<dbReference type="GO" id="GO:0016491">
    <property type="term" value="F:oxidoreductase activity"/>
    <property type="evidence" value="ECO:0007669"/>
    <property type="project" value="UniProtKB-KW"/>
</dbReference>
<accession>A0A1L9US56</accession>
<dbReference type="PROSITE" id="PS00080">
    <property type="entry name" value="MULTICOPPER_OXIDASE2"/>
    <property type="match status" value="1"/>
</dbReference>
<keyword evidence="5" id="KW-0812">Transmembrane</keyword>
<dbReference type="InterPro" id="IPR001117">
    <property type="entry name" value="Cu-oxidase_2nd"/>
</dbReference>
<protein>
    <recommendedName>
        <fullName evidence="11">Laccase</fullName>
    </recommendedName>
</protein>
<evidence type="ECO:0000256" key="4">
    <source>
        <dbReference type="ARBA" id="ARBA00023008"/>
    </source>
</evidence>
<dbReference type="STRING" id="767769.A0A1L9US56"/>
<evidence type="ECO:0000256" key="3">
    <source>
        <dbReference type="ARBA" id="ARBA00023002"/>
    </source>
</evidence>
<dbReference type="Proteomes" id="UP000184499">
    <property type="component" value="Unassembled WGS sequence"/>
</dbReference>
<keyword evidence="10" id="KW-1185">Reference proteome</keyword>
<proteinExistence type="inferred from homology"/>
<gene>
    <name evidence="9" type="ORF">ASPBRDRAFT_171585</name>
</gene>
<feature type="domain" description="Plastocyanin-like" evidence="8">
    <location>
        <begin position="117"/>
        <end position="230"/>
    </location>
</feature>
<dbReference type="OMA" id="HGHHFYI"/>
<dbReference type="InterPro" id="IPR008972">
    <property type="entry name" value="Cupredoxin"/>
</dbReference>
<dbReference type="PANTHER" id="PTHR11709:SF394">
    <property type="entry name" value="FI03373P-RELATED"/>
    <property type="match status" value="1"/>
</dbReference>
<organism evidence="9 10">
    <name type="scientific">Aspergillus brasiliensis (strain CBS 101740 / IMI 381727 / IBT 21946)</name>
    <dbReference type="NCBI Taxonomy" id="767769"/>
    <lineage>
        <taxon>Eukaryota</taxon>
        <taxon>Fungi</taxon>
        <taxon>Dikarya</taxon>
        <taxon>Ascomycota</taxon>
        <taxon>Pezizomycotina</taxon>
        <taxon>Eurotiomycetes</taxon>
        <taxon>Eurotiomycetidae</taxon>
        <taxon>Eurotiales</taxon>
        <taxon>Aspergillaceae</taxon>
        <taxon>Aspergillus</taxon>
        <taxon>Aspergillus subgen. Circumdati</taxon>
    </lineage>
</organism>
<dbReference type="PROSITE" id="PS00079">
    <property type="entry name" value="MULTICOPPER_OXIDASE1"/>
    <property type="match status" value="1"/>
</dbReference>
<dbReference type="GeneID" id="93572199"/>
<evidence type="ECO:0000259" key="7">
    <source>
        <dbReference type="Pfam" id="PF07731"/>
    </source>
</evidence>
<dbReference type="PANTHER" id="PTHR11709">
    <property type="entry name" value="MULTI-COPPER OXIDASE"/>
    <property type="match status" value="1"/>
</dbReference>
<evidence type="ECO:0000259" key="6">
    <source>
        <dbReference type="Pfam" id="PF00394"/>
    </source>
</evidence>
<name>A0A1L9US56_ASPBC</name>
<dbReference type="OrthoDB" id="2121828at2759"/>
<keyword evidence="4" id="KW-0186">Copper</keyword>
<dbReference type="InterPro" id="IPR033138">
    <property type="entry name" value="Cu_oxidase_CS"/>
</dbReference>
<dbReference type="RefSeq" id="XP_067481709.1">
    <property type="nucleotide sequence ID" value="XM_067619711.1"/>
</dbReference>
<evidence type="ECO:0000259" key="8">
    <source>
        <dbReference type="Pfam" id="PF07732"/>
    </source>
</evidence>
<dbReference type="EMBL" id="KV878681">
    <property type="protein sequence ID" value="OJJ74461.1"/>
    <property type="molecule type" value="Genomic_DNA"/>
</dbReference>
<evidence type="ECO:0008006" key="11">
    <source>
        <dbReference type="Google" id="ProtNLM"/>
    </source>
</evidence>
<dbReference type="AlphaFoldDB" id="A0A1L9US56"/>
<evidence type="ECO:0000313" key="9">
    <source>
        <dbReference type="EMBL" id="OJJ74461.1"/>
    </source>
</evidence>
<dbReference type="GO" id="GO:0005507">
    <property type="term" value="F:copper ion binding"/>
    <property type="evidence" value="ECO:0007669"/>
    <property type="project" value="InterPro"/>
</dbReference>
<keyword evidence="5" id="KW-0472">Membrane</keyword>
<dbReference type="InterPro" id="IPR002355">
    <property type="entry name" value="Cu_oxidase_Cu_BS"/>
</dbReference>
<sequence length="618" mass="68788">MLSAMRDVDLSISPLSKMKKRTNILSDAQQSPSLPLRRLPWSIVLYPAITCGLILLLFLTQISQSGPLQGLIPFGDSNSQIHSITHNPDTSRPLIKLHPENHIYRDPTTQHLDWVVTADHLRPDGVLKRVYLVNGLFPGPTVEARSGDCLIVNVTNALDDEPISVHWHGIHIENAMDGAVGVTQRPIPPGSTFTYDFTIPADQSGTFWYHAHSGLIRADGLYGGLIVHKPSPKATVRGLLARADGRELGSYDKDILLLVGDWYHRSADQVYSWYMRAGSFGNEPVPDSLLINGMNVSYLDAKSDAKYRVRVVNTGSVAGFTLGLQNRDFTLIQVDSIDVEQQDTDSAGVLYPGQRMDIILHPSHTDSSSSLTIDLNKECFRYPNPALASTQTFEIARSPDNSFPTISPLNSTISLSEVATKRPLLSGLPEKAHQTHVVYTKIEKLSINHNVPYGFFNRTSWKPQLDTPVIDLPRDQWDINQLVISTGSTVSRQSSSSDQNRDLWIDLVVNNLDDSGHPFHLHGHHFYILRTYQAPIGWGAYNPFTDAYPPGLAAQHASSSTPDIPYDLSRAQLRDTVYIPSRGHAVLRFRADNPGIWLFHCHIIWHQASGMAMLMQIE</sequence>
<evidence type="ECO:0000256" key="1">
    <source>
        <dbReference type="ARBA" id="ARBA00010609"/>
    </source>
</evidence>
<dbReference type="Pfam" id="PF07732">
    <property type="entry name" value="Cu-oxidase_3"/>
    <property type="match status" value="1"/>
</dbReference>
<dbReference type="CDD" id="cd13910">
    <property type="entry name" value="CuRO_3_MCO_like_4"/>
    <property type="match status" value="1"/>
</dbReference>
<dbReference type="CDD" id="cd04205">
    <property type="entry name" value="CuRO_2_LCC_like"/>
    <property type="match status" value="1"/>
</dbReference>
<dbReference type="VEuPathDB" id="FungiDB:ASPBRDRAFT_171585"/>
<dbReference type="InterPro" id="IPR011707">
    <property type="entry name" value="Cu-oxidase-like_N"/>
</dbReference>
<reference evidence="10" key="1">
    <citation type="journal article" date="2017" name="Genome Biol.">
        <title>Comparative genomics reveals high biological diversity and specific adaptations in the industrially and medically important fungal genus Aspergillus.</title>
        <authorList>
            <person name="de Vries R.P."/>
            <person name="Riley R."/>
            <person name="Wiebenga A."/>
            <person name="Aguilar-Osorio G."/>
            <person name="Amillis S."/>
            <person name="Uchima C.A."/>
            <person name="Anderluh G."/>
            <person name="Asadollahi M."/>
            <person name="Askin M."/>
            <person name="Barry K."/>
            <person name="Battaglia E."/>
            <person name="Bayram O."/>
            <person name="Benocci T."/>
            <person name="Braus-Stromeyer S.A."/>
            <person name="Caldana C."/>
            <person name="Canovas D."/>
            <person name="Cerqueira G.C."/>
            <person name="Chen F."/>
            <person name="Chen W."/>
            <person name="Choi C."/>
            <person name="Clum A."/>
            <person name="Dos Santos R.A."/>
            <person name="Damasio A.R."/>
            <person name="Diallinas G."/>
            <person name="Emri T."/>
            <person name="Fekete E."/>
            <person name="Flipphi M."/>
            <person name="Freyberg S."/>
            <person name="Gallo A."/>
            <person name="Gournas C."/>
            <person name="Habgood R."/>
            <person name="Hainaut M."/>
            <person name="Harispe M.L."/>
            <person name="Henrissat B."/>
            <person name="Hilden K.S."/>
            <person name="Hope R."/>
            <person name="Hossain A."/>
            <person name="Karabika E."/>
            <person name="Karaffa L."/>
            <person name="Karanyi Z."/>
            <person name="Krasevec N."/>
            <person name="Kuo A."/>
            <person name="Kusch H."/>
            <person name="LaButti K."/>
            <person name="Lagendijk E.L."/>
            <person name="Lapidus A."/>
            <person name="Levasseur A."/>
            <person name="Lindquist E."/>
            <person name="Lipzen A."/>
            <person name="Logrieco A.F."/>
            <person name="MacCabe A."/>
            <person name="Maekelae M.R."/>
            <person name="Malavazi I."/>
            <person name="Melin P."/>
            <person name="Meyer V."/>
            <person name="Mielnichuk N."/>
            <person name="Miskei M."/>
            <person name="Molnar A.P."/>
            <person name="Mule G."/>
            <person name="Ngan C.Y."/>
            <person name="Orejas M."/>
            <person name="Orosz E."/>
            <person name="Ouedraogo J.P."/>
            <person name="Overkamp K.M."/>
            <person name="Park H.-S."/>
            <person name="Perrone G."/>
            <person name="Piumi F."/>
            <person name="Punt P.J."/>
            <person name="Ram A.F."/>
            <person name="Ramon A."/>
            <person name="Rauscher S."/>
            <person name="Record E."/>
            <person name="Riano-Pachon D.M."/>
            <person name="Robert V."/>
            <person name="Roehrig J."/>
            <person name="Ruller R."/>
            <person name="Salamov A."/>
            <person name="Salih N.S."/>
            <person name="Samson R.A."/>
            <person name="Sandor E."/>
            <person name="Sanguinetti M."/>
            <person name="Schuetze T."/>
            <person name="Sepcic K."/>
            <person name="Shelest E."/>
            <person name="Sherlock G."/>
            <person name="Sophianopoulou V."/>
            <person name="Squina F.M."/>
            <person name="Sun H."/>
            <person name="Susca A."/>
            <person name="Todd R.B."/>
            <person name="Tsang A."/>
            <person name="Unkles S.E."/>
            <person name="van de Wiele N."/>
            <person name="van Rossen-Uffink D."/>
            <person name="Oliveira J.V."/>
            <person name="Vesth T.C."/>
            <person name="Visser J."/>
            <person name="Yu J.-H."/>
            <person name="Zhou M."/>
            <person name="Andersen M.R."/>
            <person name="Archer D.B."/>
            <person name="Baker S.E."/>
            <person name="Benoit I."/>
            <person name="Brakhage A.A."/>
            <person name="Braus G.H."/>
            <person name="Fischer R."/>
            <person name="Frisvad J.C."/>
            <person name="Goldman G.H."/>
            <person name="Houbraken J."/>
            <person name="Oakley B."/>
            <person name="Pocsi I."/>
            <person name="Scazzocchio C."/>
            <person name="Seiboth B."/>
            <person name="vanKuyk P.A."/>
            <person name="Wortman J."/>
            <person name="Dyer P.S."/>
            <person name="Grigoriev I.V."/>
        </authorList>
    </citation>
    <scope>NUCLEOTIDE SEQUENCE [LARGE SCALE GENOMIC DNA]</scope>
    <source>
        <strain evidence="10">CBS 101740 / IMI 381727 / IBT 21946</strain>
    </source>
</reference>
<dbReference type="InterPro" id="IPR045087">
    <property type="entry name" value="Cu-oxidase_fam"/>
</dbReference>
<dbReference type="Gene3D" id="2.60.40.420">
    <property type="entry name" value="Cupredoxins - blue copper proteins"/>
    <property type="match status" value="3"/>
</dbReference>
<keyword evidence="3" id="KW-0560">Oxidoreductase</keyword>
<feature type="transmembrane region" description="Helical" evidence="5">
    <location>
        <begin position="39"/>
        <end position="59"/>
    </location>
</feature>
<comment type="similarity">
    <text evidence="1">Belongs to the multicopper oxidase family.</text>
</comment>
<feature type="domain" description="Plastocyanin-like" evidence="7">
    <location>
        <begin position="477"/>
        <end position="616"/>
    </location>
</feature>
<feature type="domain" description="Plastocyanin-like" evidence="6">
    <location>
        <begin position="254"/>
        <end position="365"/>
    </location>
</feature>
<keyword evidence="5" id="KW-1133">Transmembrane helix</keyword>
<dbReference type="InterPro" id="IPR011706">
    <property type="entry name" value="Cu-oxidase_C"/>
</dbReference>
<dbReference type="SUPFAM" id="SSF49503">
    <property type="entry name" value="Cupredoxins"/>
    <property type="match status" value="3"/>
</dbReference>
<dbReference type="Pfam" id="PF07731">
    <property type="entry name" value="Cu-oxidase_2"/>
    <property type="match status" value="1"/>
</dbReference>
<evidence type="ECO:0000256" key="5">
    <source>
        <dbReference type="SAM" id="Phobius"/>
    </source>
</evidence>
<evidence type="ECO:0000256" key="2">
    <source>
        <dbReference type="ARBA" id="ARBA00022723"/>
    </source>
</evidence>
<dbReference type="CDD" id="cd04206">
    <property type="entry name" value="CuRO_1_LCC_like"/>
    <property type="match status" value="1"/>
</dbReference>